<dbReference type="AlphaFoldDB" id="A0A495QZG2"/>
<keyword evidence="3" id="KW-1185">Reference proteome</keyword>
<dbReference type="Proteomes" id="UP000274601">
    <property type="component" value="Unassembled WGS sequence"/>
</dbReference>
<dbReference type="EMBL" id="RBWU01000001">
    <property type="protein sequence ID" value="RKS79583.1"/>
    <property type="molecule type" value="Genomic_DNA"/>
</dbReference>
<reference evidence="2 3" key="1">
    <citation type="submission" date="2018-10" db="EMBL/GenBank/DDBJ databases">
        <title>Genomic Encyclopedia of Archaeal and Bacterial Type Strains, Phase II (KMG-II): from individual species to whole genera.</title>
        <authorList>
            <person name="Goeker M."/>
        </authorList>
    </citation>
    <scope>NUCLEOTIDE SEQUENCE [LARGE SCALE GENOMIC DNA]</scope>
    <source>
        <strain evidence="2 3">DSM 43383</strain>
    </source>
</reference>
<evidence type="ECO:0000256" key="1">
    <source>
        <dbReference type="SAM" id="Phobius"/>
    </source>
</evidence>
<comment type="caution">
    <text evidence="2">The sequence shown here is derived from an EMBL/GenBank/DDBJ whole genome shotgun (WGS) entry which is preliminary data.</text>
</comment>
<proteinExistence type="predicted"/>
<keyword evidence="1" id="KW-0812">Transmembrane</keyword>
<sequence>MSTLANGGDVVTVAFIVSATAVLLAALGMDPTAVQTITIELASLLGGYAVGRLDQSTPPRA</sequence>
<evidence type="ECO:0000313" key="2">
    <source>
        <dbReference type="EMBL" id="RKS79583.1"/>
    </source>
</evidence>
<keyword evidence="1" id="KW-0472">Membrane</keyword>
<protein>
    <submittedName>
        <fullName evidence="2">Uncharacterized protein</fullName>
    </submittedName>
</protein>
<organism evidence="2 3">
    <name type="scientific">Actinomadura pelletieri DSM 43383</name>
    <dbReference type="NCBI Taxonomy" id="1120940"/>
    <lineage>
        <taxon>Bacteria</taxon>
        <taxon>Bacillati</taxon>
        <taxon>Actinomycetota</taxon>
        <taxon>Actinomycetes</taxon>
        <taxon>Streptosporangiales</taxon>
        <taxon>Thermomonosporaceae</taxon>
        <taxon>Actinomadura</taxon>
    </lineage>
</organism>
<accession>A0A495QZG2</accession>
<dbReference type="RefSeq" id="WP_121433077.1">
    <property type="nucleotide sequence ID" value="NZ_RBWU01000001.1"/>
</dbReference>
<keyword evidence="1" id="KW-1133">Transmembrane helix</keyword>
<gene>
    <name evidence="2" type="ORF">BZB76_1057</name>
</gene>
<name>A0A495QZG2_9ACTN</name>
<evidence type="ECO:0000313" key="3">
    <source>
        <dbReference type="Proteomes" id="UP000274601"/>
    </source>
</evidence>
<feature type="transmembrane region" description="Helical" evidence="1">
    <location>
        <begin position="7"/>
        <end position="27"/>
    </location>
</feature>